<dbReference type="RefSeq" id="WP_238213733.1">
    <property type="nucleotide sequence ID" value="NZ_BPUS01000008.1"/>
</dbReference>
<dbReference type="Gene3D" id="1.10.12.10">
    <property type="entry name" value="Lyase 2-enoyl-coa Hydratase, Chain A, domain 2"/>
    <property type="match status" value="1"/>
</dbReference>
<dbReference type="PANTHER" id="PTHR11941:SF54">
    <property type="entry name" value="ENOYL-COA HYDRATASE, MITOCHONDRIAL"/>
    <property type="match status" value="1"/>
</dbReference>
<evidence type="ECO:0000256" key="2">
    <source>
        <dbReference type="ARBA" id="ARBA00023239"/>
    </source>
</evidence>
<dbReference type="SUPFAM" id="SSF52096">
    <property type="entry name" value="ClpP/crotonase"/>
    <property type="match status" value="1"/>
</dbReference>
<dbReference type="Pfam" id="PF00378">
    <property type="entry name" value="ECH_1"/>
    <property type="match status" value="1"/>
</dbReference>
<dbReference type="Proteomes" id="UP001055111">
    <property type="component" value="Unassembled WGS sequence"/>
</dbReference>
<dbReference type="PANTHER" id="PTHR11941">
    <property type="entry name" value="ENOYL-COA HYDRATASE-RELATED"/>
    <property type="match status" value="1"/>
</dbReference>
<dbReference type="GO" id="GO:0006635">
    <property type="term" value="P:fatty acid beta-oxidation"/>
    <property type="evidence" value="ECO:0007669"/>
    <property type="project" value="TreeGrafter"/>
</dbReference>
<sequence length="268" mass="29100">MSGEVLMSGELLFVVEHGIATITLNRPDKLNAFTDDMQSKWLDALEECRTNPEVRVIVITGTGRAFTTGGDIGGFTEYAAQTPAAIKARVSEGIQRLPRKIAEIDKPILAALNGMATGGGLDIALACDIRFAAQSARFAETYVRMGLIPGVGGAYLLPRIVGTSKALEMFWTGDWVEAVEAERIGLVNKVFPDPQLMEATHAFARRIADGPPLAIQLIKRVMRFGLDKDLATAHEIVAANLPIVRTSEDHVEAVNAFKEKRAPRFKGQ</sequence>
<dbReference type="EMBL" id="BPUS01000008">
    <property type="protein sequence ID" value="GJH27065.1"/>
    <property type="molecule type" value="Genomic_DNA"/>
</dbReference>
<dbReference type="GO" id="GO:0016829">
    <property type="term" value="F:lyase activity"/>
    <property type="evidence" value="ECO:0007669"/>
    <property type="project" value="UniProtKB-KW"/>
</dbReference>
<comment type="similarity">
    <text evidence="1 3">Belongs to the enoyl-CoA hydratase/isomerase family.</text>
</comment>
<evidence type="ECO:0000313" key="4">
    <source>
        <dbReference type="EMBL" id="GJH27065.1"/>
    </source>
</evidence>
<dbReference type="Gene3D" id="3.90.226.10">
    <property type="entry name" value="2-enoyl-CoA Hydratase, Chain A, domain 1"/>
    <property type="match status" value="1"/>
</dbReference>
<evidence type="ECO:0000313" key="5">
    <source>
        <dbReference type="Proteomes" id="UP001055111"/>
    </source>
</evidence>
<organism evidence="4 5">
    <name type="scientific">Caballeronia novacaledonica</name>
    <dbReference type="NCBI Taxonomy" id="1544861"/>
    <lineage>
        <taxon>Bacteria</taxon>
        <taxon>Pseudomonadati</taxon>
        <taxon>Pseudomonadota</taxon>
        <taxon>Betaproteobacteria</taxon>
        <taxon>Burkholderiales</taxon>
        <taxon>Burkholderiaceae</taxon>
        <taxon>Caballeronia</taxon>
    </lineage>
</organism>
<dbReference type="InterPro" id="IPR001753">
    <property type="entry name" value="Enoyl-CoA_hydra/iso"/>
</dbReference>
<protein>
    <submittedName>
        <fullName evidence="4">Enoyl-CoA hydratase/isomerase family protein</fullName>
    </submittedName>
</protein>
<name>A0AA37IIS5_9BURK</name>
<proteinExistence type="inferred from homology"/>
<gene>
    <name evidence="4" type="ORF">CBA19CS42_21135</name>
</gene>
<accession>A0AA37IIS5</accession>
<keyword evidence="2" id="KW-0456">Lyase</keyword>
<dbReference type="PROSITE" id="PS00166">
    <property type="entry name" value="ENOYL_COA_HYDRATASE"/>
    <property type="match status" value="1"/>
</dbReference>
<dbReference type="CDD" id="cd06558">
    <property type="entry name" value="crotonase-like"/>
    <property type="match status" value="1"/>
</dbReference>
<dbReference type="InterPro" id="IPR014748">
    <property type="entry name" value="Enoyl-CoA_hydra_C"/>
</dbReference>
<dbReference type="InterPro" id="IPR029045">
    <property type="entry name" value="ClpP/crotonase-like_dom_sf"/>
</dbReference>
<dbReference type="AlphaFoldDB" id="A0AA37IIS5"/>
<dbReference type="InterPro" id="IPR018376">
    <property type="entry name" value="Enoyl-CoA_hyd/isom_CS"/>
</dbReference>
<evidence type="ECO:0000256" key="3">
    <source>
        <dbReference type="RuleBase" id="RU003707"/>
    </source>
</evidence>
<reference evidence="4" key="1">
    <citation type="submission" date="2022-09" db="EMBL/GenBank/DDBJ databases">
        <title>Isolation and characterization of 3-chlorobenzoate degrading bacteria from soils in Shizuoka.</title>
        <authorList>
            <person name="Ifat A."/>
            <person name="Ogawa N."/>
            <person name="Kimbara K."/>
            <person name="Moriuchi R."/>
            <person name="Dohra H."/>
            <person name="Shintani M."/>
        </authorList>
    </citation>
    <scope>NUCLEOTIDE SEQUENCE</scope>
    <source>
        <strain evidence="4">19CS4-2</strain>
    </source>
</reference>
<comment type="caution">
    <text evidence="4">The sequence shown here is derived from an EMBL/GenBank/DDBJ whole genome shotgun (WGS) entry which is preliminary data.</text>
</comment>
<evidence type="ECO:0000256" key="1">
    <source>
        <dbReference type="ARBA" id="ARBA00005254"/>
    </source>
</evidence>